<name>A0A7R9LJ37_9ACAR</name>
<dbReference type="Pfam" id="PF05461">
    <property type="entry name" value="ApoL"/>
    <property type="match status" value="1"/>
</dbReference>
<gene>
    <name evidence="3" type="ORF">ONB1V03_LOCUS3601</name>
</gene>
<comment type="similarity">
    <text evidence="1">Belongs to the apolipoprotein L family.</text>
</comment>
<dbReference type="Proteomes" id="UP000728032">
    <property type="component" value="Unassembled WGS sequence"/>
</dbReference>
<accession>A0A7R9LJ37</accession>
<dbReference type="GO" id="GO:0006869">
    <property type="term" value="P:lipid transport"/>
    <property type="evidence" value="ECO:0007669"/>
    <property type="project" value="InterPro"/>
</dbReference>
<dbReference type="EMBL" id="OC915921">
    <property type="protein sequence ID" value="CAD7642449.1"/>
    <property type="molecule type" value="Genomic_DNA"/>
</dbReference>
<dbReference type="GO" id="GO:0005576">
    <property type="term" value="C:extracellular region"/>
    <property type="evidence" value="ECO:0007669"/>
    <property type="project" value="InterPro"/>
</dbReference>
<dbReference type="InterPro" id="IPR008405">
    <property type="entry name" value="ApoL"/>
</dbReference>
<organism evidence="3">
    <name type="scientific">Oppiella nova</name>
    <dbReference type="NCBI Taxonomy" id="334625"/>
    <lineage>
        <taxon>Eukaryota</taxon>
        <taxon>Metazoa</taxon>
        <taxon>Ecdysozoa</taxon>
        <taxon>Arthropoda</taxon>
        <taxon>Chelicerata</taxon>
        <taxon>Arachnida</taxon>
        <taxon>Acari</taxon>
        <taxon>Acariformes</taxon>
        <taxon>Sarcoptiformes</taxon>
        <taxon>Oribatida</taxon>
        <taxon>Brachypylina</taxon>
        <taxon>Oppioidea</taxon>
        <taxon>Oppiidae</taxon>
        <taxon>Oppiella</taxon>
    </lineage>
</organism>
<dbReference type="EMBL" id="CAJPVJ010001096">
    <property type="protein sequence ID" value="CAG2164041.1"/>
    <property type="molecule type" value="Genomic_DNA"/>
</dbReference>
<evidence type="ECO:0000256" key="1">
    <source>
        <dbReference type="ARBA" id="ARBA00010090"/>
    </source>
</evidence>
<dbReference type="AlphaFoldDB" id="A0A7R9LJ37"/>
<dbReference type="GO" id="GO:0008289">
    <property type="term" value="F:lipid binding"/>
    <property type="evidence" value="ECO:0007669"/>
    <property type="project" value="InterPro"/>
</dbReference>
<evidence type="ECO:0000313" key="4">
    <source>
        <dbReference type="Proteomes" id="UP000728032"/>
    </source>
</evidence>
<evidence type="ECO:0000256" key="2">
    <source>
        <dbReference type="SAM" id="Phobius"/>
    </source>
</evidence>
<dbReference type="OrthoDB" id="6747960at2759"/>
<dbReference type="PANTHER" id="PTHR14096:SF28">
    <property type="entry name" value="APOLIPOPROTEIN L, 1-RELATED"/>
    <property type="match status" value="1"/>
</dbReference>
<feature type="transmembrane region" description="Helical" evidence="2">
    <location>
        <begin position="252"/>
        <end position="274"/>
    </location>
</feature>
<feature type="transmembrane region" description="Helical" evidence="2">
    <location>
        <begin position="90"/>
        <end position="117"/>
    </location>
</feature>
<keyword evidence="2" id="KW-0472">Membrane</keyword>
<feature type="transmembrane region" description="Helical" evidence="2">
    <location>
        <begin position="360"/>
        <end position="385"/>
    </location>
</feature>
<keyword evidence="2" id="KW-1133">Transmembrane helix</keyword>
<protein>
    <submittedName>
        <fullName evidence="3">Uncharacterized protein</fullName>
    </submittedName>
</protein>
<keyword evidence="4" id="KW-1185">Reference proteome</keyword>
<proteinExistence type="inferred from homology"/>
<keyword evidence="2" id="KW-0812">Transmembrane</keyword>
<feature type="transmembrane region" description="Helical" evidence="2">
    <location>
        <begin position="55"/>
        <end position="78"/>
    </location>
</feature>
<dbReference type="GO" id="GO:0016020">
    <property type="term" value="C:membrane"/>
    <property type="evidence" value="ECO:0007669"/>
    <property type="project" value="TreeGrafter"/>
</dbReference>
<sequence>MTTADTDYHFIHALDIELEELNDSVQEFWIKNGCLVAECQQLLSRVNRHKTNSQIAKSVGTGVSGVGAIALISGIALTPFTGGLSIPVSAILGFGGGAATAMGTVTTVGTDVVDYFVSKKFFTRLSRLAAERNTSAVALSQKLSQFDISLKRTYGLNRVNDVFDEGLGFVTLINLLTKSTTSAYRMGTNSIKLIDAVKEYNAIKVAKTLKSVKSEANVMQTMARSVTSLLPTEAKGLSTGLAKTAVPSTGKLVLRGGTAALGLLFTVVDAVVLVKDWNKAHPTVEAINGLVEDLESDSKLIQSIHTMITTAFNADLINDEFIDEILNAIDCTGSCPPEVITIKDSDDEDNGISSMSGLELTVVVMMTVLLSAILGFGAGMCYGLCLSECMRHKKAVVIAPTPDFRVYRRPIPPPRPRPDVEFV</sequence>
<evidence type="ECO:0000313" key="3">
    <source>
        <dbReference type="EMBL" id="CAD7642449.1"/>
    </source>
</evidence>
<reference evidence="3" key="1">
    <citation type="submission" date="2020-11" db="EMBL/GenBank/DDBJ databases">
        <authorList>
            <person name="Tran Van P."/>
        </authorList>
    </citation>
    <scope>NUCLEOTIDE SEQUENCE</scope>
</reference>
<dbReference type="GO" id="GO:0042157">
    <property type="term" value="P:lipoprotein metabolic process"/>
    <property type="evidence" value="ECO:0007669"/>
    <property type="project" value="InterPro"/>
</dbReference>
<dbReference type="PANTHER" id="PTHR14096">
    <property type="entry name" value="APOLIPOPROTEIN L"/>
    <property type="match status" value="1"/>
</dbReference>